<organism evidence="1">
    <name type="scientific">marine metagenome</name>
    <dbReference type="NCBI Taxonomy" id="408172"/>
    <lineage>
        <taxon>unclassified sequences</taxon>
        <taxon>metagenomes</taxon>
        <taxon>ecological metagenomes</taxon>
    </lineage>
</organism>
<evidence type="ECO:0008006" key="2">
    <source>
        <dbReference type="Google" id="ProtNLM"/>
    </source>
</evidence>
<protein>
    <recommendedName>
        <fullName evidence="2">Penicillin-binding protein dimerisation domain-containing protein</fullName>
    </recommendedName>
</protein>
<proteinExistence type="predicted"/>
<name>A0A382VZ01_9ZZZZ</name>
<dbReference type="Gene3D" id="3.90.1310.10">
    <property type="entry name" value="Penicillin-binding protein 2a (Domain 2)"/>
    <property type="match status" value="1"/>
</dbReference>
<reference evidence="1" key="1">
    <citation type="submission" date="2018-05" db="EMBL/GenBank/DDBJ databases">
        <authorList>
            <person name="Lanie J.A."/>
            <person name="Ng W.-L."/>
            <person name="Kazmierczak K.M."/>
            <person name="Andrzejewski T.M."/>
            <person name="Davidsen T.M."/>
            <person name="Wayne K.J."/>
            <person name="Tettelin H."/>
            <person name="Glass J.I."/>
            <person name="Rusch D."/>
            <person name="Podicherti R."/>
            <person name="Tsui H.-C.T."/>
            <person name="Winkler M.E."/>
        </authorList>
    </citation>
    <scope>NUCLEOTIDE SEQUENCE</scope>
</reference>
<dbReference type="AlphaFoldDB" id="A0A382VZ01"/>
<feature type="non-terminal residue" evidence="1">
    <location>
        <position position="63"/>
    </location>
</feature>
<evidence type="ECO:0000313" key="1">
    <source>
        <dbReference type="EMBL" id="SVD51111.1"/>
    </source>
</evidence>
<gene>
    <name evidence="1" type="ORF">METZ01_LOCUS403965</name>
</gene>
<accession>A0A382VZ01</accession>
<sequence length="63" mass="7447">MLIFNKDKQLIICFSVFLFIILLRFCYLQIYKHQKYEDQAGANSVRKISLHAPRGIIFDRVGL</sequence>
<dbReference type="EMBL" id="UINC01155327">
    <property type="protein sequence ID" value="SVD51111.1"/>
    <property type="molecule type" value="Genomic_DNA"/>
</dbReference>